<evidence type="ECO:0000256" key="1">
    <source>
        <dbReference type="ARBA" id="ARBA00008791"/>
    </source>
</evidence>
<dbReference type="SUPFAM" id="SSF52402">
    <property type="entry name" value="Adenine nucleotide alpha hydrolases-like"/>
    <property type="match status" value="1"/>
</dbReference>
<dbReference type="Gene3D" id="3.40.50.620">
    <property type="entry name" value="HUPs"/>
    <property type="match status" value="1"/>
</dbReference>
<dbReference type="PANTHER" id="PTHR46268">
    <property type="entry name" value="STRESS RESPONSE PROTEIN NHAX"/>
    <property type="match status" value="1"/>
</dbReference>
<dbReference type="InterPro" id="IPR006016">
    <property type="entry name" value="UspA"/>
</dbReference>
<dbReference type="AlphaFoldDB" id="M4YRF4"/>
<dbReference type="PRINTS" id="PR01438">
    <property type="entry name" value="UNVRSLSTRESS"/>
</dbReference>
<name>M4YRF4_PSEPU</name>
<protein>
    <submittedName>
        <fullName evidence="3">Universal stress protein</fullName>
    </submittedName>
</protein>
<dbReference type="InterPro" id="IPR014729">
    <property type="entry name" value="Rossmann-like_a/b/a_fold"/>
</dbReference>
<dbReference type="EMBL" id="KC349947">
    <property type="protein sequence ID" value="AGI56047.1"/>
    <property type="molecule type" value="Genomic_DNA"/>
</dbReference>
<dbReference type="Pfam" id="PF00582">
    <property type="entry name" value="Usp"/>
    <property type="match status" value="1"/>
</dbReference>
<feature type="domain" description="UspA" evidence="2">
    <location>
        <begin position="1"/>
        <end position="142"/>
    </location>
</feature>
<evidence type="ECO:0000259" key="2">
    <source>
        <dbReference type="Pfam" id="PF00582"/>
    </source>
</evidence>
<proteinExistence type="inferred from homology"/>
<reference evidence="3" key="1">
    <citation type="journal article" date="2013" name="Appl. Environ. Microbiol.">
        <title>Camphor pathway redux: functional recombinant expression of 2,5- and 3,6-diketocamphane monooxygenases of Pseudomonas putida ATCC 17453 with their cognate flavin reductase catalyzing Baeyer-Villiger reactions.</title>
        <authorList>
            <person name="Iwaki H."/>
            <person name="Grosse S."/>
            <person name="Bergeron H."/>
            <person name="Leisch H."/>
            <person name="Morley K."/>
            <person name="Hasegawa Y."/>
            <person name="Lau P.C.K."/>
        </authorList>
    </citation>
    <scope>NUCLEOTIDE SEQUENCE</scope>
    <source>
        <strain evidence="3">ATCC 17453</strain>
    </source>
</reference>
<dbReference type="InterPro" id="IPR006015">
    <property type="entry name" value="Universal_stress_UspA"/>
</dbReference>
<evidence type="ECO:0000313" key="3">
    <source>
        <dbReference type="EMBL" id="AGI56047.1"/>
    </source>
</evidence>
<accession>M4YRF4</accession>
<dbReference type="CDD" id="cd00293">
    <property type="entry name" value="USP-like"/>
    <property type="match status" value="1"/>
</dbReference>
<organism evidence="3">
    <name type="scientific">Pseudomonas putida</name>
    <name type="common">Arthrobacter siderocapsulatus</name>
    <dbReference type="NCBI Taxonomy" id="303"/>
    <lineage>
        <taxon>Bacteria</taxon>
        <taxon>Pseudomonadati</taxon>
        <taxon>Pseudomonadota</taxon>
        <taxon>Gammaproteobacteria</taxon>
        <taxon>Pseudomonadales</taxon>
        <taxon>Pseudomonadaceae</taxon>
        <taxon>Pseudomonas</taxon>
    </lineage>
</organism>
<sequence>MRNVLLPFDGSVPARHAVQYLLNIIEDYPNLQIHMINVQAEPKLYGNYVSASLMEQLRAGALERSLEVLAEGTSSLEATGVRCEPHAAVGDVAEEIVRAVKEYACDTVIMGTRGMSNLGNLLMGSVATRVLHEVSVPVLLVK</sequence>
<dbReference type="PANTHER" id="PTHR46268:SF15">
    <property type="entry name" value="UNIVERSAL STRESS PROTEIN HP_0031"/>
    <property type="match status" value="1"/>
</dbReference>
<comment type="similarity">
    <text evidence="1">Belongs to the universal stress protein A family.</text>
</comment>